<evidence type="ECO:0000313" key="3">
    <source>
        <dbReference type="EMBL" id="VDD86906.1"/>
    </source>
</evidence>
<dbReference type="WBParaSite" id="EVEC_0000234101-mRNA-1">
    <property type="protein sequence ID" value="EVEC_0000234101-mRNA-1"/>
    <property type="gene ID" value="EVEC_0000234101"/>
</dbReference>
<evidence type="ECO:0000256" key="1">
    <source>
        <dbReference type="SAM" id="MobiDB-lite"/>
    </source>
</evidence>
<organism evidence="5">
    <name type="scientific">Enterobius vermicularis</name>
    <name type="common">Human pinworm</name>
    <dbReference type="NCBI Taxonomy" id="51028"/>
    <lineage>
        <taxon>Eukaryota</taxon>
        <taxon>Metazoa</taxon>
        <taxon>Ecdysozoa</taxon>
        <taxon>Nematoda</taxon>
        <taxon>Chromadorea</taxon>
        <taxon>Rhabditida</taxon>
        <taxon>Spirurina</taxon>
        <taxon>Oxyuridomorpha</taxon>
        <taxon>Oxyuroidea</taxon>
        <taxon>Oxyuridae</taxon>
        <taxon>Enterobius</taxon>
    </lineage>
</organism>
<dbReference type="Gene3D" id="1.10.357.40">
    <property type="entry name" value="YbiA-like"/>
    <property type="match status" value="1"/>
</dbReference>
<feature type="domain" description="NADAR" evidence="2">
    <location>
        <begin position="125"/>
        <end position="294"/>
    </location>
</feature>
<evidence type="ECO:0000313" key="4">
    <source>
        <dbReference type="Proteomes" id="UP000274131"/>
    </source>
</evidence>
<evidence type="ECO:0000313" key="5">
    <source>
        <dbReference type="WBParaSite" id="EVEC_0000234101-mRNA-1"/>
    </source>
</evidence>
<accession>A0A0N4UXR8</accession>
<sequence>MFHGQGIFHGEESEDMSTPATLKQMELAREKAARRQRSFDNFLLPLSASLNHRYYNYRMRTSNIDFTLDRAGGRQYTSFESSRREPVRRFPRKPLTPPPVADVPIDIDTDDYKINADEIVCFNGRQHFLSNFYPVTLTVEGHDYPSVEHYYQACKLYTLAGANVASEIRTVIDSGQVKIIAKKILRSANVSTEKIEEWKRTQGLVLLYHAVMHKFVQNPDLREKLLATGDAILAHTYEFDNIYATGCDKEKMVEWAKTNNGQIVKIPTKIDADSLIYVPLFGEGKNVLGFINMKVC</sequence>
<protein>
    <submittedName>
        <fullName evidence="5">DUF1768 domain-containing protein</fullName>
    </submittedName>
</protein>
<dbReference type="EMBL" id="UXUI01007309">
    <property type="protein sequence ID" value="VDD86906.1"/>
    <property type="molecule type" value="Genomic_DNA"/>
</dbReference>
<keyword evidence="4" id="KW-1185">Reference proteome</keyword>
<dbReference type="Proteomes" id="UP000274131">
    <property type="component" value="Unassembled WGS sequence"/>
</dbReference>
<dbReference type="SUPFAM" id="SSF143990">
    <property type="entry name" value="YbiA-like"/>
    <property type="match status" value="1"/>
</dbReference>
<name>A0A0N4UXR8_ENTVE</name>
<dbReference type="OrthoDB" id="206452at2759"/>
<dbReference type="InterPro" id="IPR037238">
    <property type="entry name" value="YbiA-like_sf"/>
</dbReference>
<dbReference type="AlphaFoldDB" id="A0A0N4UXR8"/>
<proteinExistence type="predicted"/>
<feature type="region of interest" description="Disordered" evidence="1">
    <location>
        <begin position="77"/>
        <end position="102"/>
    </location>
</feature>
<evidence type="ECO:0000259" key="2">
    <source>
        <dbReference type="Pfam" id="PF08719"/>
    </source>
</evidence>
<gene>
    <name evidence="3" type="ORF">EVEC_LOCUS2049</name>
</gene>
<dbReference type="CDD" id="cd15457">
    <property type="entry name" value="NADAR"/>
    <property type="match status" value="1"/>
</dbReference>
<reference evidence="5" key="1">
    <citation type="submission" date="2017-02" db="UniProtKB">
        <authorList>
            <consortium name="WormBaseParasite"/>
        </authorList>
    </citation>
    <scope>IDENTIFICATION</scope>
</reference>
<dbReference type="InterPro" id="IPR012816">
    <property type="entry name" value="NADAR"/>
</dbReference>
<reference evidence="3 4" key="2">
    <citation type="submission" date="2018-10" db="EMBL/GenBank/DDBJ databases">
        <authorList>
            <consortium name="Pathogen Informatics"/>
        </authorList>
    </citation>
    <scope>NUCLEOTIDE SEQUENCE [LARGE SCALE GENOMIC DNA]</scope>
</reference>
<dbReference type="Pfam" id="PF08719">
    <property type="entry name" value="NADAR"/>
    <property type="match status" value="1"/>
</dbReference>